<keyword evidence="3" id="KW-1185">Reference proteome</keyword>
<evidence type="ECO:0008006" key="4">
    <source>
        <dbReference type="Google" id="ProtNLM"/>
    </source>
</evidence>
<dbReference type="InterPro" id="IPR007432">
    <property type="entry name" value="DUF480"/>
</dbReference>
<proteinExistence type="predicted"/>
<dbReference type="SUPFAM" id="SSF46785">
    <property type="entry name" value="Winged helix' DNA-binding domain"/>
    <property type="match status" value="2"/>
</dbReference>
<gene>
    <name evidence="2" type="ORF">Fuma_00615</name>
</gene>
<dbReference type="EMBL" id="CP017641">
    <property type="protein sequence ID" value="APZ91031.1"/>
    <property type="molecule type" value="Genomic_DNA"/>
</dbReference>
<protein>
    <recommendedName>
        <fullName evidence="4">DUF480 domain-containing protein</fullName>
    </recommendedName>
</protein>
<feature type="compositionally biased region" description="Low complexity" evidence="1">
    <location>
        <begin position="178"/>
        <end position="198"/>
    </location>
</feature>
<dbReference type="InterPro" id="IPR036388">
    <property type="entry name" value="WH-like_DNA-bd_sf"/>
</dbReference>
<accession>A0A1P8WAF4</accession>
<dbReference type="InterPro" id="IPR036390">
    <property type="entry name" value="WH_DNA-bd_sf"/>
</dbReference>
<dbReference type="Gene3D" id="1.10.10.10">
    <property type="entry name" value="Winged helix-like DNA-binding domain superfamily/Winged helix DNA-binding domain"/>
    <property type="match status" value="2"/>
</dbReference>
<evidence type="ECO:0000313" key="3">
    <source>
        <dbReference type="Proteomes" id="UP000187735"/>
    </source>
</evidence>
<dbReference type="Pfam" id="PF04337">
    <property type="entry name" value="DUF480"/>
    <property type="match status" value="1"/>
</dbReference>
<dbReference type="PANTHER" id="PTHR38768">
    <property type="entry name" value="UPF0502 PROTEIN YCEH"/>
    <property type="match status" value="1"/>
</dbReference>
<organism evidence="2 3">
    <name type="scientific">Fuerstiella marisgermanici</name>
    <dbReference type="NCBI Taxonomy" id="1891926"/>
    <lineage>
        <taxon>Bacteria</taxon>
        <taxon>Pseudomonadati</taxon>
        <taxon>Planctomycetota</taxon>
        <taxon>Planctomycetia</taxon>
        <taxon>Planctomycetales</taxon>
        <taxon>Planctomycetaceae</taxon>
        <taxon>Fuerstiella</taxon>
    </lineage>
</organism>
<evidence type="ECO:0000256" key="1">
    <source>
        <dbReference type="SAM" id="MobiDB-lite"/>
    </source>
</evidence>
<name>A0A1P8WAF4_9PLAN</name>
<reference evidence="2 3" key="1">
    <citation type="journal article" date="2016" name="Front. Microbiol.">
        <title>Fuerstia marisgermanicae gen. nov., sp. nov., an Unusual Member of the Phylum Planctomycetes from the German Wadden Sea.</title>
        <authorList>
            <person name="Kohn T."/>
            <person name="Heuer A."/>
            <person name="Jogler M."/>
            <person name="Vollmers J."/>
            <person name="Boedeker C."/>
            <person name="Bunk B."/>
            <person name="Rast P."/>
            <person name="Borchert D."/>
            <person name="Glockner I."/>
            <person name="Freese H.M."/>
            <person name="Klenk H.P."/>
            <person name="Overmann J."/>
            <person name="Kaster A.K."/>
            <person name="Rohde M."/>
            <person name="Wiegand S."/>
            <person name="Jogler C."/>
        </authorList>
    </citation>
    <scope>NUCLEOTIDE SEQUENCE [LARGE SCALE GENOMIC DNA]</scope>
    <source>
        <strain evidence="2 3">NH11</strain>
    </source>
</reference>
<dbReference type="RefSeq" id="WP_077022846.1">
    <property type="nucleotide sequence ID" value="NZ_CP017641.1"/>
</dbReference>
<sequence>MTEEPKNQIRELPKIQRRVLGALMEKAFTTPEQYPLTLKATATACNQKSNRDPVVGYSEDQVQQALDDLRSDLLVAEVFMGGGRTARYRHYMRHKFDFSEAQFAIIAELLLRGRQQLGELRTRASRMVRIESQDQLREELDGLKKMGYLQANGPLERRGIEVDHTFYLPKEGMEIGNAAPEQPEPAASPASPAPAAAAPSAPVAANAPAVAAAASGVSEALVARLETVVSEQADTIRELHSLVSELDDRLQRLERDLGV</sequence>
<evidence type="ECO:0000313" key="2">
    <source>
        <dbReference type="EMBL" id="APZ91031.1"/>
    </source>
</evidence>
<dbReference type="Proteomes" id="UP000187735">
    <property type="component" value="Chromosome"/>
</dbReference>
<dbReference type="PANTHER" id="PTHR38768:SF1">
    <property type="entry name" value="UPF0502 PROTEIN YCEH"/>
    <property type="match status" value="1"/>
</dbReference>
<feature type="region of interest" description="Disordered" evidence="1">
    <location>
        <begin position="175"/>
        <end position="198"/>
    </location>
</feature>
<dbReference type="KEGG" id="fmr:Fuma_00615"/>
<dbReference type="OrthoDB" id="9784785at2"/>
<dbReference type="AlphaFoldDB" id="A0A1P8WAF4"/>